<organism evidence="1 2">
    <name type="scientific">Paenarthrobacter ureafaciens</name>
    <dbReference type="NCBI Taxonomy" id="37931"/>
    <lineage>
        <taxon>Bacteria</taxon>
        <taxon>Bacillati</taxon>
        <taxon>Actinomycetota</taxon>
        <taxon>Actinomycetes</taxon>
        <taxon>Micrococcales</taxon>
        <taxon>Micrococcaceae</taxon>
        <taxon>Paenarthrobacter</taxon>
    </lineage>
</organism>
<sequence>MKKLFRVAIEHYGNPEDGMVLLDTFTVKAANEDVALEAAYDMAWEQYPDIGVLECGGIERVRA</sequence>
<evidence type="ECO:0000313" key="1">
    <source>
        <dbReference type="EMBL" id="UYV96836.1"/>
    </source>
</evidence>
<dbReference type="AlphaFoldDB" id="A0AAX3EFW1"/>
<evidence type="ECO:0000313" key="2">
    <source>
        <dbReference type="Proteomes" id="UP001163293"/>
    </source>
</evidence>
<proteinExistence type="predicted"/>
<reference evidence="1" key="1">
    <citation type="submission" date="2022-07" db="EMBL/GenBank/DDBJ databases">
        <authorList>
            <person name="Wu T."/>
        </authorList>
    </citation>
    <scope>NUCLEOTIDE SEQUENCE</scope>
    <source>
        <strain evidence="1">SD-1</strain>
    </source>
</reference>
<keyword evidence="2" id="KW-1185">Reference proteome</keyword>
<accession>A0AAX3EFW1</accession>
<dbReference type="EMBL" id="CP101185">
    <property type="protein sequence ID" value="UYV96836.1"/>
    <property type="molecule type" value="Genomic_DNA"/>
</dbReference>
<name>A0AAX3EFW1_PAEUR</name>
<protein>
    <submittedName>
        <fullName evidence="1">Uncharacterized protein</fullName>
    </submittedName>
</protein>
<dbReference type="Proteomes" id="UP001163293">
    <property type="component" value="Chromosome"/>
</dbReference>
<dbReference type="RefSeq" id="WP_264398688.1">
    <property type="nucleotide sequence ID" value="NZ_CP101180.1"/>
</dbReference>
<gene>
    <name evidence="1" type="ORF">NL394_17560</name>
</gene>